<feature type="region of interest" description="Disordered" evidence="5">
    <location>
        <begin position="575"/>
        <end position="788"/>
    </location>
</feature>
<feature type="compositionally biased region" description="Basic and acidic residues" evidence="5">
    <location>
        <begin position="666"/>
        <end position="685"/>
    </location>
</feature>
<feature type="compositionally biased region" description="Low complexity" evidence="5">
    <location>
        <begin position="686"/>
        <end position="717"/>
    </location>
</feature>
<feature type="region of interest" description="Disordered" evidence="5">
    <location>
        <begin position="184"/>
        <end position="301"/>
    </location>
</feature>
<feature type="compositionally biased region" description="Basic and acidic residues" evidence="5">
    <location>
        <begin position="836"/>
        <end position="848"/>
    </location>
</feature>
<dbReference type="Gene3D" id="1.20.58.90">
    <property type="match status" value="1"/>
</dbReference>
<name>A0ABP1DZY7_9APHY</name>
<keyword evidence="3" id="KW-0206">Cytoskeleton</keyword>
<organism evidence="8 9">
    <name type="scientific">Somion occarium</name>
    <dbReference type="NCBI Taxonomy" id="3059160"/>
    <lineage>
        <taxon>Eukaryota</taxon>
        <taxon>Fungi</taxon>
        <taxon>Dikarya</taxon>
        <taxon>Basidiomycota</taxon>
        <taxon>Agaricomycotina</taxon>
        <taxon>Agaricomycetes</taxon>
        <taxon>Polyporales</taxon>
        <taxon>Cerrenaceae</taxon>
        <taxon>Somion</taxon>
    </lineage>
</organism>
<feature type="compositionally biased region" description="Polar residues" evidence="5">
    <location>
        <begin position="355"/>
        <end position="366"/>
    </location>
</feature>
<evidence type="ECO:0000256" key="2">
    <source>
        <dbReference type="ARBA" id="ARBA00022490"/>
    </source>
</evidence>
<dbReference type="InterPro" id="IPR025925">
    <property type="entry name" value="PPC89_CLD"/>
</dbReference>
<feature type="coiled-coil region" evidence="4">
    <location>
        <begin position="419"/>
        <end position="453"/>
    </location>
</feature>
<evidence type="ECO:0000259" key="6">
    <source>
        <dbReference type="Pfam" id="PF06657"/>
    </source>
</evidence>
<reference evidence="9" key="1">
    <citation type="submission" date="2024-04" db="EMBL/GenBank/DDBJ databases">
        <authorList>
            <person name="Shaw F."/>
            <person name="Minotto A."/>
        </authorList>
    </citation>
    <scope>NUCLEOTIDE SEQUENCE [LARGE SCALE GENOMIC DNA]</scope>
</reference>
<evidence type="ECO:0008006" key="10">
    <source>
        <dbReference type="Google" id="ProtNLM"/>
    </source>
</evidence>
<protein>
    <recommendedName>
        <fullName evidence="10">Cep57 centrosome microtubule-binding domain-containing protein</fullName>
    </recommendedName>
</protein>
<feature type="compositionally biased region" description="Basic and acidic residues" evidence="5">
    <location>
        <begin position="453"/>
        <end position="480"/>
    </location>
</feature>
<evidence type="ECO:0000256" key="3">
    <source>
        <dbReference type="ARBA" id="ARBA00023212"/>
    </source>
</evidence>
<comment type="subcellular location">
    <subcellularLocation>
        <location evidence="1">Cytoplasm</location>
        <location evidence="1">Cytoskeleton</location>
        <location evidence="1">Microtubule organizing center</location>
    </subcellularLocation>
</comment>
<dbReference type="Pfam" id="PF14197">
    <property type="entry name" value="Cep57_CLD_2"/>
    <property type="match status" value="1"/>
</dbReference>
<feature type="coiled-coil region" evidence="4">
    <location>
        <begin position="487"/>
        <end position="563"/>
    </location>
</feature>
<proteinExistence type="predicted"/>
<evidence type="ECO:0000313" key="9">
    <source>
        <dbReference type="Proteomes" id="UP001497453"/>
    </source>
</evidence>
<dbReference type="EMBL" id="OZ037950">
    <property type="protein sequence ID" value="CAL1713390.1"/>
    <property type="molecule type" value="Genomic_DNA"/>
</dbReference>
<feature type="compositionally biased region" description="Polar residues" evidence="5">
    <location>
        <begin position="265"/>
        <end position="274"/>
    </location>
</feature>
<feature type="region of interest" description="Disordered" evidence="5">
    <location>
        <begin position="346"/>
        <end position="366"/>
    </location>
</feature>
<feature type="region of interest" description="Disordered" evidence="5">
    <location>
        <begin position="117"/>
        <end position="142"/>
    </location>
</feature>
<feature type="region of interest" description="Disordered" evidence="5">
    <location>
        <begin position="833"/>
        <end position="858"/>
    </location>
</feature>
<keyword evidence="9" id="KW-1185">Reference proteome</keyword>
<feature type="domain" description="PPC89 centrosome localisation" evidence="7">
    <location>
        <begin position="497"/>
        <end position="572"/>
    </location>
</feature>
<feature type="compositionally biased region" description="Low complexity" evidence="5">
    <location>
        <begin position="616"/>
        <end position="633"/>
    </location>
</feature>
<dbReference type="Pfam" id="PF06657">
    <property type="entry name" value="Cep57_MT_bd"/>
    <property type="match status" value="1"/>
</dbReference>
<evidence type="ECO:0000256" key="5">
    <source>
        <dbReference type="SAM" id="MobiDB-lite"/>
    </source>
</evidence>
<evidence type="ECO:0000313" key="8">
    <source>
        <dbReference type="EMBL" id="CAL1713390.1"/>
    </source>
</evidence>
<dbReference type="PANTHER" id="PTHR19336">
    <property type="entry name" value="UNCHARACTERIZED DUF1167"/>
    <property type="match status" value="1"/>
</dbReference>
<evidence type="ECO:0000259" key="7">
    <source>
        <dbReference type="Pfam" id="PF14197"/>
    </source>
</evidence>
<keyword evidence="2" id="KW-0963">Cytoplasm</keyword>
<evidence type="ECO:0000256" key="4">
    <source>
        <dbReference type="SAM" id="Coils"/>
    </source>
</evidence>
<dbReference type="InterPro" id="IPR024957">
    <property type="entry name" value="Cep57_MT-bd_dom"/>
</dbReference>
<dbReference type="PANTHER" id="PTHR19336:SF9">
    <property type="entry name" value="SPINDLE POLE BODY PROTEIN PPC89"/>
    <property type="match status" value="1"/>
</dbReference>
<feature type="compositionally biased region" description="Basic and acidic residues" evidence="5">
    <location>
        <begin position="575"/>
        <end position="590"/>
    </location>
</feature>
<feature type="compositionally biased region" description="Polar residues" evidence="5">
    <location>
        <begin position="640"/>
        <end position="660"/>
    </location>
</feature>
<gene>
    <name evidence="8" type="ORF">GFSPODELE1_LOCUS9282</name>
</gene>
<sequence>MPARGSTFDFSIAGDEQEQHRIQLEKNLQHTDLSLHLSSTPDESDVEFPRHISDPHSFSGMASFDYHNSRDAFDGGENSHYQPWSLRADDDEEGIHPFEGTMSTAAHHASALTLSAGLGGRGARRDASMSGAEYDPDRPVKGIVAGIDTRRYVEPDSTKSRHYPSATVDFDPLVVDDTAELERILEPRPSARPAVSRSPQSSSSSSDAPIATPQSPRPKLSDALRHATFSPKRPRSAQSHRTPRALRTGDSRPESPLARHATPGRNRSTQSLSYATLPEPVVNVNPPTPEHVSEGSTFPRLAKGITKEIEAARRSKSGQSGHDVPAYVHSTVRQRNHHQEVPLKEIPNQLGGTPRPNTRLTPRSTSFKSKVHLPDITGLTSVVDSPARVGLKYLGYDATGEGEVDARILATLGIVQHKLAHLEAENSISRRRVRELESELEECKKEVIKERTKILDQSGERHSNQAKDRPGARNNARQDAEVNSSRYQEVVEEKKALEALISTLQNHLSRLTAEISDHHRLLEELRSLQERDSRLLKEKGREVEKLRQEVERLSGEVEVLRGVVEEGLKERRDIREHLSADRGHESKDEVEHSDEEQEETTSHHEEPVPDRRELARSTASSSSRSQISSRPCSPFAGTPRPQSRLSQASGRTAGGSQRVSGTAPFIDHDELTRISQEVEERRSERSLTVSQASSSRSHSSTNDLSSYSQSQSSAGSSRLRPLDAANAPIGGRATEKASDAGPSTVRFDITVDRAAQEPDKEAPPRRAEQPRKSSRTTDRDAGLPRVRGTNLERLFYSAPPHDVQTCTVCHGSRTQRRRASRQQDVEDALPQWLRAQDNRRHARNQHDDEGFDEDSDEFHREDVREDLADDALPPQTVLVKVLKELEDDFTHYKFIYIELADQYKAIDSTSNVAKRNVLAEHLQDVIQVLERKGDQIASLHGLLTFKDKPTSDT</sequence>
<feature type="region of interest" description="Disordered" evidence="5">
    <location>
        <begin position="453"/>
        <end position="487"/>
    </location>
</feature>
<dbReference type="Proteomes" id="UP001497453">
    <property type="component" value="Chromosome 7"/>
</dbReference>
<evidence type="ECO:0000256" key="1">
    <source>
        <dbReference type="ARBA" id="ARBA00004267"/>
    </source>
</evidence>
<feature type="compositionally biased region" description="Basic and acidic residues" evidence="5">
    <location>
        <begin position="749"/>
        <end position="782"/>
    </location>
</feature>
<feature type="compositionally biased region" description="Low complexity" evidence="5">
    <location>
        <begin position="187"/>
        <end position="209"/>
    </location>
</feature>
<feature type="domain" description="Cep57 centrosome microtubule-binding" evidence="6">
    <location>
        <begin position="871"/>
        <end position="940"/>
    </location>
</feature>
<keyword evidence="4" id="KW-0175">Coiled coil</keyword>
<feature type="compositionally biased region" description="Basic and acidic residues" evidence="5">
    <location>
        <begin position="600"/>
        <end position="615"/>
    </location>
</feature>
<dbReference type="InterPro" id="IPR051756">
    <property type="entry name" value="Centrosomal_MT-associated"/>
</dbReference>
<accession>A0ABP1DZY7</accession>